<dbReference type="Gene3D" id="3.30.450.40">
    <property type="match status" value="1"/>
</dbReference>
<evidence type="ECO:0000256" key="12">
    <source>
        <dbReference type="ARBA" id="ARBA00023012"/>
    </source>
</evidence>
<dbReference type="GO" id="GO:0046983">
    <property type="term" value="F:protein dimerization activity"/>
    <property type="evidence" value="ECO:0007669"/>
    <property type="project" value="InterPro"/>
</dbReference>
<dbReference type="GO" id="GO:0051539">
    <property type="term" value="F:4 iron, 4 sulfur cluster binding"/>
    <property type="evidence" value="ECO:0007669"/>
    <property type="project" value="UniProtKB-KW"/>
</dbReference>
<dbReference type="InterPro" id="IPR029016">
    <property type="entry name" value="GAF-like_dom_sf"/>
</dbReference>
<proteinExistence type="predicted"/>
<dbReference type="GO" id="GO:0016020">
    <property type="term" value="C:membrane"/>
    <property type="evidence" value="ECO:0007669"/>
    <property type="project" value="InterPro"/>
</dbReference>
<dbReference type="GO" id="GO:0046872">
    <property type="term" value="F:metal ion binding"/>
    <property type="evidence" value="ECO:0007669"/>
    <property type="project" value="UniProtKB-KW"/>
</dbReference>
<evidence type="ECO:0000256" key="7">
    <source>
        <dbReference type="ARBA" id="ARBA00022490"/>
    </source>
</evidence>
<dbReference type="PROSITE" id="PS50109">
    <property type="entry name" value="HIS_KIN"/>
    <property type="match status" value="1"/>
</dbReference>
<keyword evidence="16" id="KW-0472">Membrane</keyword>
<evidence type="ECO:0000256" key="4">
    <source>
        <dbReference type="ARBA" id="ARBA00012438"/>
    </source>
</evidence>
<evidence type="ECO:0000313" key="18">
    <source>
        <dbReference type="EMBL" id="TDO39901.1"/>
    </source>
</evidence>
<keyword evidence="19" id="KW-1185">Reference proteome</keyword>
<dbReference type="SUPFAM" id="SSF55781">
    <property type="entry name" value="GAF domain-like"/>
    <property type="match status" value="1"/>
</dbReference>
<dbReference type="Pfam" id="PF02518">
    <property type="entry name" value="HATPase_c"/>
    <property type="match status" value="1"/>
</dbReference>
<dbReference type="InterPro" id="IPR004358">
    <property type="entry name" value="Sig_transdc_His_kin-like_C"/>
</dbReference>
<feature type="transmembrane region" description="Helical" evidence="16">
    <location>
        <begin position="198"/>
        <end position="220"/>
    </location>
</feature>
<keyword evidence="10 18" id="KW-0418">Kinase</keyword>
<gene>
    <name evidence="18" type="ORF">C8E87_3606</name>
</gene>
<feature type="transmembrane region" description="Helical" evidence="16">
    <location>
        <begin position="109"/>
        <end position="126"/>
    </location>
</feature>
<dbReference type="Proteomes" id="UP000294901">
    <property type="component" value="Unassembled WGS sequence"/>
</dbReference>
<comment type="caution">
    <text evidence="18">The sequence shown here is derived from an EMBL/GenBank/DDBJ whole genome shotgun (WGS) entry which is preliminary data.</text>
</comment>
<reference evidence="18 19" key="1">
    <citation type="submission" date="2019-03" db="EMBL/GenBank/DDBJ databases">
        <title>Sequencing the genomes of 1000 actinobacteria strains.</title>
        <authorList>
            <person name="Klenk H.-P."/>
        </authorList>
    </citation>
    <scope>NUCLEOTIDE SEQUENCE [LARGE SCALE GENOMIC DNA]</scope>
    <source>
        <strain evidence="18 19">DSM 43805</strain>
    </source>
</reference>
<dbReference type="InterPro" id="IPR003594">
    <property type="entry name" value="HATPase_dom"/>
</dbReference>
<keyword evidence="7" id="KW-0963">Cytoplasm</keyword>
<feature type="transmembrane region" description="Helical" evidence="16">
    <location>
        <begin position="138"/>
        <end position="153"/>
    </location>
</feature>
<evidence type="ECO:0000259" key="17">
    <source>
        <dbReference type="PROSITE" id="PS50109"/>
    </source>
</evidence>
<keyword evidence="11" id="KW-0408">Iron</keyword>
<dbReference type="OrthoDB" id="227596at2"/>
<comment type="cofactor">
    <cofactor evidence="2">
        <name>[4Fe-4S] cluster</name>
        <dbReference type="ChEBI" id="CHEBI:49883"/>
    </cofactor>
</comment>
<keyword evidence="9" id="KW-0479">Metal-binding</keyword>
<evidence type="ECO:0000256" key="11">
    <source>
        <dbReference type="ARBA" id="ARBA00023004"/>
    </source>
</evidence>
<keyword evidence="6" id="KW-0004">4Fe-4S</keyword>
<feature type="transmembrane region" description="Helical" evidence="16">
    <location>
        <begin position="45"/>
        <end position="64"/>
    </location>
</feature>
<evidence type="ECO:0000256" key="5">
    <source>
        <dbReference type="ARBA" id="ARBA00017322"/>
    </source>
</evidence>
<organism evidence="18 19">
    <name type="scientific">Paractinoplanes brasiliensis</name>
    <dbReference type="NCBI Taxonomy" id="52695"/>
    <lineage>
        <taxon>Bacteria</taxon>
        <taxon>Bacillati</taxon>
        <taxon>Actinomycetota</taxon>
        <taxon>Actinomycetes</taxon>
        <taxon>Micromonosporales</taxon>
        <taxon>Micromonosporaceae</taxon>
        <taxon>Paractinoplanes</taxon>
    </lineage>
</organism>
<dbReference type="RefSeq" id="WP_133874154.1">
    <property type="nucleotide sequence ID" value="NZ_BOMD01000090.1"/>
</dbReference>
<keyword evidence="16" id="KW-1133">Transmembrane helix</keyword>
<evidence type="ECO:0000256" key="9">
    <source>
        <dbReference type="ARBA" id="ARBA00022723"/>
    </source>
</evidence>
<dbReference type="InterPro" id="IPR050482">
    <property type="entry name" value="Sensor_HK_TwoCompSys"/>
</dbReference>
<evidence type="ECO:0000256" key="16">
    <source>
        <dbReference type="SAM" id="Phobius"/>
    </source>
</evidence>
<dbReference type="CDD" id="cd16917">
    <property type="entry name" value="HATPase_UhpB-NarQ-NarX-like"/>
    <property type="match status" value="1"/>
</dbReference>
<evidence type="ECO:0000256" key="3">
    <source>
        <dbReference type="ARBA" id="ARBA00004496"/>
    </source>
</evidence>
<dbReference type="InterPro" id="IPR036890">
    <property type="entry name" value="HATPase_C_sf"/>
</dbReference>
<comment type="catalytic activity">
    <reaction evidence="1">
        <text>ATP + protein L-histidine = ADP + protein N-phospho-L-histidine.</text>
        <dbReference type="EC" id="2.7.13.3"/>
    </reaction>
</comment>
<evidence type="ECO:0000256" key="13">
    <source>
        <dbReference type="ARBA" id="ARBA00023014"/>
    </source>
</evidence>
<comment type="subcellular location">
    <subcellularLocation>
        <location evidence="3">Cytoplasm</location>
    </subcellularLocation>
</comment>
<feature type="transmembrane region" description="Helical" evidence="16">
    <location>
        <begin position="71"/>
        <end position="89"/>
    </location>
</feature>
<dbReference type="InterPro" id="IPR005467">
    <property type="entry name" value="His_kinase_dom"/>
</dbReference>
<feature type="transmembrane region" description="Helical" evidence="16">
    <location>
        <begin position="226"/>
        <end position="244"/>
    </location>
</feature>
<comment type="function">
    <text evidence="14">Member of the two-component regulatory system NreB/NreC involved in the control of dissimilatory nitrate/nitrite reduction in response to oxygen. NreB functions as a direct oxygen sensor histidine kinase which is autophosphorylated, in the absence of oxygen, probably at the conserved histidine residue, and transfers its phosphate group probably to a conserved aspartate residue of NreC. NreB/NreC activates the expression of the nitrate (narGHJI) and nitrite (nir) reductase operons, as well as the putative nitrate transporter gene narT.</text>
</comment>
<evidence type="ECO:0000256" key="2">
    <source>
        <dbReference type="ARBA" id="ARBA00001966"/>
    </source>
</evidence>
<keyword evidence="16" id="KW-0812">Transmembrane</keyword>
<dbReference type="EMBL" id="SNWR01000001">
    <property type="protein sequence ID" value="TDO39901.1"/>
    <property type="molecule type" value="Genomic_DNA"/>
</dbReference>
<dbReference type="SUPFAM" id="SSF55874">
    <property type="entry name" value="ATPase domain of HSP90 chaperone/DNA topoisomerase II/histidine kinase"/>
    <property type="match status" value="1"/>
</dbReference>
<evidence type="ECO:0000256" key="6">
    <source>
        <dbReference type="ARBA" id="ARBA00022485"/>
    </source>
</evidence>
<name>A0A4R6JWA9_9ACTN</name>
<feature type="transmembrane region" description="Helical" evidence="16">
    <location>
        <begin position="256"/>
        <end position="278"/>
    </location>
</feature>
<evidence type="ECO:0000256" key="14">
    <source>
        <dbReference type="ARBA" id="ARBA00024827"/>
    </source>
</evidence>
<evidence type="ECO:0000313" key="19">
    <source>
        <dbReference type="Proteomes" id="UP000294901"/>
    </source>
</evidence>
<accession>A0A4R6JWA9</accession>
<keyword evidence="8" id="KW-0808">Transferase</keyword>
<evidence type="ECO:0000256" key="8">
    <source>
        <dbReference type="ARBA" id="ARBA00022679"/>
    </source>
</evidence>
<dbReference type="Pfam" id="PF07730">
    <property type="entry name" value="HisKA_3"/>
    <property type="match status" value="1"/>
</dbReference>
<dbReference type="InterPro" id="IPR011712">
    <property type="entry name" value="Sig_transdc_His_kin_sub3_dim/P"/>
</dbReference>
<dbReference type="SMART" id="SM00387">
    <property type="entry name" value="HATPase_c"/>
    <property type="match status" value="1"/>
</dbReference>
<dbReference type="GO" id="GO:0000155">
    <property type="term" value="F:phosphorelay sensor kinase activity"/>
    <property type="evidence" value="ECO:0007669"/>
    <property type="project" value="InterPro"/>
</dbReference>
<evidence type="ECO:0000256" key="10">
    <source>
        <dbReference type="ARBA" id="ARBA00022777"/>
    </source>
</evidence>
<dbReference type="Gene3D" id="3.30.565.10">
    <property type="entry name" value="Histidine kinase-like ATPase, C-terminal domain"/>
    <property type="match status" value="1"/>
</dbReference>
<dbReference type="GO" id="GO:0005737">
    <property type="term" value="C:cytoplasm"/>
    <property type="evidence" value="ECO:0007669"/>
    <property type="project" value="UniProtKB-SubCell"/>
</dbReference>
<keyword evidence="12" id="KW-0902">Two-component regulatory system</keyword>
<feature type="transmembrane region" description="Helical" evidence="16">
    <location>
        <begin position="165"/>
        <end position="186"/>
    </location>
</feature>
<evidence type="ECO:0000256" key="15">
    <source>
        <dbReference type="ARBA" id="ARBA00030800"/>
    </source>
</evidence>
<dbReference type="EC" id="2.7.13.3" evidence="4"/>
<evidence type="ECO:0000256" key="1">
    <source>
        <dbReference type="ARBA" id="ARBA00000085"/>
    </source>
</evidence>
<feature type="domain" description="Histidine kinase" evidence="17">
    <location>
        <begin position="551"/>
        <end position="633"/>
    </location>
</feature>
<dbReference type="PRINTS" id="PR00344">
    <property type="entry name" value="BCTRLSENSOR"/>
</dbReference>
<dbReference type="PANTHER" id="PTHR24421">
    <property type="entry name" value="NITRATE/NITRITE SENSOR PROTEIN NARX-RELATED"/>
    <property type="match status" value="1"/>
</dbReference>
<sequence length="634" mass="67834">MRRWLLIAAFVLVTVVGVAFRTVETLQWHPTQPPGVFHSPLALELAKVLPAVAWSAAGCALAVLRPRNTLGWLFLAFGAVQAFATTHRTLTVYRPTDPPETLATRIADMFSNVTVWGLLTVVLALYPDGRLPSRRWRVPMAAAIAGLVLMAAYDVGDWDLGFLDVLIQVLLMSATAMILIGTIRRWHRAVYPYRQQLGWFLMGLAGAFALNNFAAIGGFYALGNALFTPLLIMPIAVAFGVLHYRLLDVRVVLRRGLVYGALTVLVFGVYLLLTAVFTSALGRVFPGVLAGMIVAAGLLPARDWIQRGVDRLIYGARLDPLRALNDLGKSVATTDQSGLLPTAVAAVAASVQAEGATVISPDGRTLARTGIDVDSHVAFPLRFGGREIGELRIATPQAGEHYSTADRRLLTALAAQLAVVASATELTEALETERNRVVEATRNERDRLRRDLHDGLGPSLAGMSLGLQALTSMVPAAPAARLVERLRAETDVAVKDIRRIIDGLRPSVLDTIGLAQAIQRHAGALNATLPVEVNADGLPTLTPDVETAAYRIVTEALTNVARHAHAHHARVAISASDALHIAVSDDGRGIHPTSSAGVGLTSMRRRAEALGGGFAVRTDDAGTTITATLPLRRA</sequence>
<protein>
    <recommendedName>
        <fullName evidence="5">Oxygen sensor histidine kinase NreB</fullName>
        <ecNumber evidence="4">2.7.13.3</ecNumber>
    </recommendedName>
    <alternativeName>
        <fullName evidence="15">Nitrogen regulation protein B</fullName>
    </alternativeName>
</protein>
<dbReference type="Gene3D" id="1.20.5.1930">
    <property type="match status" value="1"/>
</dbReference>
<keyword evidence="13" id="KW-0411">Iron-sulfur</keyword>
<dbReference type="AlphaFoldDB" id="A0A4R6JWA9"/>